<feature type="non-terminal residue" evidence="2">
    <location>
        <position position="1"/>
    </location>
</feature>
<reference evidence="2" key="1">
    <citation type="journal article" date="2019" name="Mol. Biol. Evol.">
        <title>Blast fungal genomes show frequent chromosomal changes, gene gains and losses, and effector gene turnover.</title>
        <authorList>
            <person name="Gomez Luciano L.B."/>
            <person name="Jason Tsai I."/>
            <person name="Chuma I."/>
            <person name="Tosa Y."/>
            <person name="Chen Y.H."/>
            <person name="Li J.Y."/>
            <person name="Li M.Y."/>
            <person name="Jade Lu M.Y."/>
            <person name="Nakayashiki H."/>
            <person name="Li W.H."/>
        </authorList>
    </citation>
    <scope>NUCLEOTIDE SEQUENCE</scope>
    <source>
        <strain evidence="2">NI907</strain>
    </source>
</reference>
<protein>
    <submittedName>
        <fullName evidence="2">Uncharacterized protein</fullName>
    </submittedName>
</protein>
<dbReference type="AlphaFoldDB" id="A0A6P8B828"/>
<reference evidence="2" key="3">
    <citation type="submission" date="2025-08" db="UniProtKB">
        <authorList>
            <consortium name="RefSeq"/>
        </authorList>
    </citation>
    <scope>IDENTIFICATION</scope>
    <source>
        <strain evidence="2">NI907</strain>
    </source>
</reference>
<sequence>FFLGEGSCVLLPFFLNRVKTFRHFPLLFFAITDFIPNYSPTVGNNYNKNVTNNRFYCKNAVRPNLQKCGIGYEA</sequence>
<evidence type="ECO:0000313" key="1">
    <source>
        <dbReference type="Proteomes" id="UP000515153"/>
    </source>
</evidence>
<dbReference type="GeneID" id="41958658"/>
<organism evidence="1 2">
    <name type="scientific">Pyricularia grisea</name>
    <name type="common">Crabgrass-specific blast fungus</name>
    <name type="synonym">Magnaporthe grisea</name>
    <dbReference type="NCBI Taxonomy" id="148305"/>
    <lineage>
        <taxon>Eukaryota</taxon>
        <taxon>Fungi</taxon>
        <taxon>Dikarya</taxon>
        <taxon>Ascomycota</taxon>
        <taxon>Pezizomycotina</taxon>
        <taxon>Sordariomycetes</taxon>
        <taxon>Sordariomycetidae</taxon>
        <taxon>Magnaporthales</taxon>
        <taxon>Pyriculariaceae</taxon>
        <taxon>Pyricularia</taxon>
    </lineage>
</organism>
<gene>
    <name evidence="2" type="ORF">PgNI_03696</name>
</gene>
<evidence type="ECO:0000313" key="2">
    <source>
        <dbReference type="RefSeq" id="XP_030983325.1"/>
    </source>
</evidence>
<accession>A0A6P8B828</accession>
<dbReference type="RefSeq" id="XP_030983325.1">
    <property type="nucleotide sequence ID" value="XM_031123749.1"/>
</dbReference>
<proteinExistence type="predicted"/>
<dbReference type="Proteomes" id="UP000515153">
    <property type="component" value="Unplaced"/>
</dbReference>
<dbReference type="KEGG" id="pgri:PgNI_03696"/>
<keyword evidence="1" id="KW-1185">Reference proteome</keyword>
<reference evidence="2" key="2">
    <citation type="submission" date="2019-10" db="EMBL/GenBank/DDBJ databases">
        <authorList>
            <consortium name="NCBI Genome Project"/>
        </authorList>
    </citation>
    <scope>NUCLEOTIDE SEQUENCE</scope>
    <source>
        <strain evidence="2">NI907</strain>
    </source>
</reference>
<name>A0A6P8B828_PYRGI</name>